<dbReference type="RefSeq" id="WP_066420869.1">
    <property type="nucleotide sequence ID" value="NZ_FKBS01000029.1"/>
</dbReference>
<dbReference type="OrthoDB" id="9132606at2"/>
<dbReference type="EMBL" id="FKBS01000029">
    <property type="protein sequence ID" value="SAI58927.1"/>
    <property type="molecule type" value="Genomic_DNA"/>
</dbReference>
<name>A0A157RLS8_9BORD</name>
<accession>A0A157RLS8</accession>
<proteinExistence type="predicted"/>
<protein>
    <recommendedName>
        <fullName evidence="3">Phage protein</fullName>
    </recommendedName>
</protein>
<evidence type="ECO:0000313" key="1">
    <source>
        <dbReference type="EMBL" id="SAI58927.1"/>
    </source>
</evidence>
<dbReference type="AlphaFoldDB" id="A0A157RLS8"/>
<sequence length="136" mass="14648">MTTRLQQYIAGISDALTVAGLKVEGSPIQALQRQDSQVCTLLPGQEDVEASPVGRSTRGRLIRLAVHTAGDDHLAETEAVFEAAHPVIMAFVADGLVSIVELGTDEPQYVATDLSRQITGKRYLVTYQTDEHSLSA</sequence>
<gene>
    <name evidence="1" type="ORF">SAMEA1982600_05181</name>
</gene>
<organism evidence="1 2">
    <name type="scientific">Bordetella ansorpii</name>
    <dbReference type="NCBI Taxonomy" id="288768"/>
    <lineage>
        <taxon>Bacteria</taxon>
        <taxon>Pseudomonadati</taxon>
        <taxon>Pseudomonadota</taxon>
        <taxon>Betaproteobacteria</taxon>
        <taxon>Burkholderiales</taxon>
        <taxon>Alcaligenaceae</taxon>
        <taxon>Bordetella</taxon>
    </lineage>
</organism>
<evidence type="ECO:0000313" key="2">
    <source>
        <dbReference type="Proteomes" id="UP000077037"/>
    </source>
</evidence>
<reference evidence="1 2" key="1">
    <citation type="submission" date="2016-03" db="EMBL/GenBank/DDBJ databases">
        <authorList>
            <consortium name="Pathogen Informatics"/>
        </authorList>
    </citation>
    <scope>NUCLEOTIDE SEQUENCE [LARGE SCALE GENOMIC DNA]</scope>
    <source>
        <strain evidence="1 2">NCTC13364</strain>
    </source>
</reference>
<evidence type="ECO:0008006" key="3">
    <source>
        <dbReference type="Google" id="ProtNLM"/>
    </source>
</evidence>
<dbReference type="Proteomes" id="UP000077037">
    <property type="component" value="Unassembled WGS sequence"/>
</dbReference>